<dbReference type="InterPro" id="IPR004839">
    <property type="entry name" value="Aminotransferase_I/II_large"/>
</dbReference>
<evidence type="ECO:0000259" key="1">
    <source>
        <dbReference type="Pfam" id="PF00155"/>
    </source>
</evidence>
<dbReference type="Gene3D" id="3.90.1150.10">
    <property type="entry name" value="Aspartate Aminotransferase, domain 1"/>
    <property type="match status" value="1"/>
</dbReference>
<dbReference type="Proteomes" id="UP001642484">
    <property type="component" value="Unassembled WGS sequence"/>
</dbReference>
<feature type="domain" description="Aminotransferase class I/classII large" evidence="1">
    <location>
        <begin position="61"/>
        <end position="320"/>
    </location>
</feature>
<dbReference type="Gene3D" id="3.40.640.10">
    <property type="entry name" value="Type I PLP-dependent aspartate aminotransferase-like (Major domain)"/>
    <property type="match status" value="1"/>
</dbReference>
<gene>
    <name evidence="2" type="ORF">CCMP2556_LOCUS23887</name>
</gene>
<dbReference type="PANTHER" id="PTHR43799">
    <property type="entry name" value="AMINOTRANSFERASE, PUTATIVE-RELATED"/>
    <property type="match status" value="1"/>
</dbReference>
<dbReference type="PANTHER" id="PTHR43799:SF1">
    <property type="entry name" value="ASPARTATE AMINOTRANSFERASE"/>
    <property type="match status" value="1"/>
</dbReference>
<dbReference type="SUPFAM" id="SSF53383">
    <property type="entry name" value="PLP-dependent transferases"/>
    <property type="match status" value="1"/>
</dbReference>
<evidence type="ECO:0000313" key="3">
    <source>
        <dbReference type="Proteomes" id="UP001642484"/>
    </source>
</evidence>
<dbReference type="CDD" id="cd00609">
    <property type="entry name" value="AAT_like"/>
    <property type="match status" value="1"/>
</dbReference>
<dbReference type="InterPro" id="IPR036086">
    <property type="entry name" value="ParB/Sulfiredoxin_sf"/>
</dbReference>
<organism evidence="2 3">
    <name type="scientific">Durusdinium trenchii</name>
    <dbReference type="NCBI Taxonomy" id="1381693"/>
    <lineage>
        <taxon>Eukaryota</taxon>
        <taxon>Sar</taxon>
        <taxon>Alveolata</taxon>
        <taxon>Dinophyceae</taxon>
        <taxon>Suessiales</taxon>
        <taxon>Symbiodiniaceae</taxon>
        <taxon>Durusdinium</taxon>
    </lineage>
</organism>
<dbReference type="Gene3D" id="3.90.1530.10">
    <property type="entry name" value="Conserved hypothetical protein from pyrococcus furiosus pfu- 392566-001, ParB domain"/>
    <property type="match status" value="1"/>
</dbReference>
<accession>A0ABP0M2W3</accession>
<protein>
    <recommendedName>
        <fullName evidence="1">Aminotransferase class I/classII large domain-containing protein</fullName>
    </recommendedName>
</protein>
<name>A0ABP0M2W3_9DINO</name>
<dbReference type="InterPro" id="IPR015421">
    <property type="entry name" value="PyrdxlP-dep_Trfase_major"/>
</dbReference>
<evidence type="ECO:0000313" key="2">
    <source>
        <dbReference type="EMBL" id="CAK9045824.1"/>
    </source>
</evidence>
<dbReference type="Pfam" id="PF00155">
    <property type="entry name" value="Aminotran_1_2"/>
    <property type="match status" value="1"/>
</dbReference>
<reference evidence="2 3" key="1">
    <citation type="submission" date="2024-02" db="EMBL/GenBank/DDBJ databases">
        <authorList>
            <person name="Chen Y."/>
            <person name="Shah S."/>
            <person name="Dougan E. K."/>
            <person name="Thang M."/>
            <person name="Chan C."/>
        </authorList>
    </citation>
    <scope>NUCLEOTIDE SEQUENCE [LARGE SCALE GENOMIC DNA]</scope>
</reference>
<sequence>MASLVKAGRAAIVRRASFPVKCPVWTFARSHSRRFFGAETHGGDDIHKVDRLVCDFSVTTNALGPVPAAVEAVKQLLEGPETLQTWNMHLGADQKVTSSPAIEHYPQRADQPLENLVATFLRGDPNEAQKLIFGNGASELIDLLARAAPQGKFCLNPQTEVQYREYQRACTNAGRGTTDNPTEASIICLVNPNNPTGDFMEREEIEGWISSNAAPGSWVLVDESMLFWAGPDFQQRGVSSHFVDSMVKKHIHIFLVQSWTKIFACTGLRIGTVLCPTQEKRDSLLAMQVPWSVTAFARAYLRAAMEDRSYLERTWAETPAWRLHMVTRLKRLHPTWQFLGKPWLSWIWIDTGSTDDAKDVYRTALHCGCPIRHAASGYDKPSIVRLAVRRPYDFSVLYQALLRRQSNAASLGKQMTFGTSADVNPDVIEGVRLVHIDDLRPHEEVLTDRAEKLQEYVRDLPVKILPAIIIDSQYDVVIDGHHRLELFKAAGLTIIPAVSVNYEHPDILVNPPGMRPDVCKEQVIGSAVRGQTMEPKTTQHLVRSRGGALLPIIVLAPQIAEVAK</sequence>
<comment type="caution">
    <text evidence="2">The sequence shown here is derived from an EMBL/GenBank/DDBJ whole genome shotgun (WGS) entry which is preliminary data.</text>
</comment>
<keyword evidence="3" id="KW-1185">Reference proteome</keyword>
<proteinExistence type="predicted"/>
<dbReference type="InterPro" id="IPR015424">
    <property type="entry name" value="PyrdxlP-dep_Trfase"/>
</dbReference>
<dbReference type="EMBL" id="CAXAMN010015446">
    <property type="protein sequence ID" value="CAK9045824.1"/>
    <property type="molecule type" value="Genomic_DNA"/>
</dbReference>
<dbReference type="InterPro" id="IPR015422">
    <property type="entry name" value="PyrdxlP-dep_Trfase_small"/>
</dbReference>
<dbReference type="SUPFAM" id="SSF110849">
    <property type="entry name" value="ParB/Sulfiredoxin"/>
    <property type="match status" value="1"/>
</dbReference>